<keyword evidence="1" id="KW-1133">Transmembrane helix</keyword>
<dbReference type="RefSeq" id="WP_067631668.1">
    <property type="nucleotide sequence ID" value="NZ_CP013213.1"/>
</dbReference>
<evidence type="ECO:0000256" key="1">
    <source>
        <dbReference type="SAM" id="Phobius"/>
    </source>
</evidence>
<evidence type="ECO:0008006" key="4">
    <source>
        <dbReference type="Google" id="ProtNLM"/>
    </source>
</evidence>
<name>A0A109UGV3_9FIRM</name>
<proteinExistence type="predicted"/>
<reference evidence="2 3" key="1">
    <citation type="submission" date="2015-10" db="EMBL/GenBank/DDBJ databases">
        <title>Erysipelothrix larvae sp. LV19 isolated from the larval gut of the rhinoceros beetle, Trypoxylus dichotomus.</title>
        <authorList>
            <person name="Lim S."/>
            <person name="Kim B.-C."/>
        </authorList>
    </citation>
    <scope>NUCLEOTIDE SEQUENCE [LARGE SCALE GENOMIC DNA]</scope>
    <source>
        <strain evidence="2 3">LV19</strain>
    </source>
</reference>
<dbReference type="AlphaFoldDB" id="A0A109UGV3"/>
<keyword evidence="1" id="KW-0812">Transmembrane</keyword>
<evidence type="ECO:0000313" key="3">
    <source>
        <dbReference type="Proteomes" id="UP000063781"/>
    </source>
</evidence>
<dbReference type="Proteomes" id="UP000063781">
    <property type="component" value="Chromosome"/>
</dbReference>
<gene>
    <name evidence="2" type="ORF">AOC36_04020</name>
</gene>
<sequence length="185" mass="20208">MKKHINLYDAYLEGQKGRRSRSKNLKYVVVLLALGLIIGGYGTKLTLDRTSLQNEIQKLSSYVTNTSNQDVVKKAEAIQTDISTMTQLSDALDNIVSVFDEKQSISGAMIKQITQALPNGVTLKSIGFHGAAISLTIASTTNNGPSEFVDKILKLDFVETVDYKGYTSSGNVFSSNFLVVLKGDY</sequence>
<dbReference type="STRING" id="1514105.AOC36_04020"/>
<keyword evidence="1" id="KW-0472">Membrane</keyword>
<protein>
    <recommendedName>
        <fullName evidence="4">Fimbrial assembly protein</fullName>
    </recommendedName>
</protein>
<evidence type="ECO:0000313" key="2">
    <source>
        <dbReference type="EMBL" id="AMC93166.1"/>
    </source>
</evidence>
<dbReference type="EMBL" id="CP013213">
    <property type="protein sequence ID" value="AMC93166.1"/>
    <property type="molecule type" value="Genomic_DNA"/>
</dbReference>
<dbReference type="KEGG" id="erl:AOC36_04020"/>
<keyword evidence="3" id="KW-1185">Reference proteome</keyword>
<accession>A0A109UGV3</accession>
<feature type="transmembrane region" description="Helical" evidence="1">
    <location>
        <begin position="25"/>
        <end position="43"/>
    </location>
</feature>
<organism evidence="2 3">
    <name type="scientific">Erysipelothrix larvae</name>
    <dbReference type="NCBI Taxonomy" id="1514105"/>
    <lineage>
        <taxon>Bacteria</taxon>
        <taxon>Bacillati</taxon>
        <taxon>Bacillota</taxon>
        <taxon>Erysipelotrichia</taxon>
        <taxon>Erysipelotrichales</taxon>
        <taxon>Erysipelotrichaceae</taxon>
        <taxon>Erysipelothrix</taxon>
    </lineage>
</organism>